<organism evidence="2 3">
    <name type="scientific">Steinernema carpocapsae</name>
    <name type="common">Entomopathogenic nematode</name>
    <dbReference type="NCBI Taxonomy" id="34508"/>
    <lineage>
        <taxon>Eukaryota</taxon>
        <taxon>Metazoa</taxon>
        <taxon>Ecdysozoa</taxon>
        <taxon>Nematoda</taxon>
        <taxon>Chromadorea</taxon>
        <taxon>Rhabditida</taxon>
        <taxon>Tylenchina</taxon>
        <taxon>Panagrolaimomorpha</taxon>
        <taxon>Strongyloidoidea</taxon>
        <taxon>Steinernematidae</taxon>
        <taxon>Steinernema</taxon>
    </lineage>
</organism>
<accession>A0A4U5M7B8</accession>
<sequence>MTQANAVTYILRDKRGHQVSISRSSMPDIELGNVVSKTSLTPHDRRVFILRILKTLQMWSDHPIITDAVCRELDKYDFYDNRERLFVIQSLRAFDDIPQVKDTMEHLKKVGVYRNKEGVVMTFEEFAESEYARVHKEMNKFIVLFVILILLALFTVIFMTQK</sequence>
<comment type="caution">
    <text evidence="2">The sequence shown here is derived from an EMBL/GenBank/DDBJ whole genome shotgun (WGS) entry which is preliminary data.</text>
</comment>
<keyword evidence="1" id="KW-0812">Transmembrane</keyword>
<dbReference type="EMBL" id="AZBU02000009">
    <property type="protein sequence ID" value="TKR64799.1"/>
    <property type="molecule type" value="Genomic_DNA"/>
</dbReference>
<feature type="transmembrane region" description="Helical" evidence="1">
    <location>
        <begin position="141"/>
        <end position="160"/>
    </location>
</feature>
<evidence type="ECO:0000256" key="1">
    <source>
        <dbReference type="SAM" id="Phobius"/>
    </source>
</evidence>
<reference evidence="2 3" key="1">
    <citation type="journal article" date="2015" name="Genome Biol.">
        <title>Comparative genomics of Steinernema reveals deeply conserved gene regulatory networks.</title>
        <authorList>
            <person name="Dillman A.R."/>
            <person name="Macchietto M."/>
            <person name="Porter C.F."/>
            <person name="Rogers A."/>
            <person name="Williams B."/>
            <person name="Antoshechkin I."/>
            <person name="Lee M.M."/>
            <person name="Goodwin Z."/>
            <person name="Lu X."/>
            <person name="Lewis E.E."/>
            <person name="Goodrich-Blair H."/>
            <person name="Stock S.P."/>
            <person name="Adams B.J."/>
            <person name="Sternberg P.W."/>
            <person name="Mortazavi A."/>
        </authorList>
    </citation>
    <scope>NUCLEOTIDE SEQUENCE [LARGE SCALE GENOMIC DNA]</scope>
    <source>
        <strain evidence="2 3">ALL</strain>
    </source>
</reference>
<gene>
    <name evidence="2" type="ORF">L596_025278</name>
</gene>
<proteinExistence type="predicted"/>
<evidence type="ECO:0000313" key="3">
    <source>
        <dbReference type="Proteomes" id="UP000298663"/>
    </source>
</evidence>
<dbReference type="Proteomes" id="UP000298663">
    <property type="component" value="Unassembled WGS sequence"/>
</dbReference>
<keyword evidence="1" id="KW-1133">Transmembrane helix</keyword>
<dbReference type="AlphaFoldDB" id="A0A4U5M7B8"/>
<protein>
    <submittedName>
        <fullName evidence="2">Uncharacterized protein</fullName>
    </submittedName>
</protein>
<evidence type="ECO:0000313" key="2">
    <source>
        <dbReference type="EMBL" id="TKR64799.1"/>
    </source>
</evidence>
<dbReference type="OrthoDB" id="10408610at2759"/>
<keyword evidence="3" id="KW-1185">Reference proteome</keyword>
<keyword evidence="1" id="KW-0472">Membrane</keyword>
<reference evidence="2 3" key="2">
    <citation type="journal article" date="2019" name="G3 (Bethesda)">
        <title>Hybrid Assembly of the Genome of the Entomopathogenic Nematode Steinernema carpocapsae Identifies the X-Chromosome.</title>
        <authorList>
            <person name="Serra L."/>
            <person name="Macchietto M."/>
            <person name="Macias-Munoz A."/>
            <person name="McGill C.J."/>
            <person name="Rodriguez I.M."/>
            <person name="Rodriguez B."/>
            <person name="Murad R."/>
            <person name="Mortazavi A."/>
        </authorList>
    </citation>
    <scope>NUCLEOTIDE SEQUENCE [LARGE SCALE GENOMIC DNA]</scope>
    <source>
        <strain evidence="2 3">ALL</strain>
    </source>
</reference>
<name>A0A4U5M7B8_STECR</name>